<dbReference type="InterPro" id="IPR051797">
    <property type="entry name" value="TrmB-like"/>
</dbReference>
<keyword evidence="3" id="KW-1185">Reference proteome</keyword>
<gene>
    <name evidence="2" type="ORF">ACFH04_05845</name>
</gene>
<feature type="region of interest" description="Disordered" evidence="1">
    <location>
        <begin position="18"/>
        <end position="40"/>
    </location>
</feature>
<organism evidence="2 3">
    <name type="scientific">Streptomyces noboritoensis</name>
    <dbReference type="NCBI Taxonomy" id="67337"/>
    <lineage>
        <taxon>Bacteria</taxon>
        <taxon>Bacillati</taxon>
        <taxon>Actinomycetota</taxon>
        <taxon>Actinomycetes</taxon>
        <taxon>Kitasatosporales</taxon>
        <taxon>Streptomycetaceae</taxon>
        <taxon>Streptomyces</taxon>
    </lineage>
</organism>
<dbReference type="Gene3D" id="3.30.870.10">
    <property type="entry name" value="Endonuclease Chain A"/>
    <property type="match status" value="1"/>
</dbReference>
<name>A0ABV6TBT5_9ACTN</name>
<reference evidence="2 3" key="1">
    <citation type="submission" date="2024-09" db="EMBL/GenBank/DDBJ databases">
        <authorList>
            <person name="Sun Q."/>
            <person name="Mori K."/>
        </authorList>
    </citation>
    <scope>NUCLEOTIDE SEQUENCE [LARGE SCALE GENOMIC DNA]</scope>
    <source>
        <strain evidence="2 3">JCM 4557</strain>
    </source>
</reference>
<accession>A0ABV6TBT5</accession>
<proteinExistence type="predicted"/>
<evidence type="ECO:0000313" key="3">
    <source>
        <dbReference type="Proteomes" id="UP001589887"/>
    </source>
</evidence>
<feature type="compositionally biased region" description="Basic and acidic residues" evidence="1">
    <location>
        <begin position="30"/>
        <end position="40"/>
    </location>
</feature>
<protein>
    <submittedName>
        <fullName evidence="2">Uncharacterized protein</fullName>
    </submittedName>
</protein>
<dbReference type="PANTHER" id="PTHR34293:SF1">
    <property type="entry name" value="HTH-TYPE TRANSCRIPTIONAL REGULATOR TRMBL2"/>
    <property type="match status" value="1"/>
</dbReference>
<dbReference type="EMBL" id="JBHMQV010000004">
    <property type="protein sequence ID" value="MFC0843258.1"/>
    <property type="molecule type" value="Genomic_DNA"/>
</dbReference>
<comment type="caution">
    <text evidence="2">The sequence shown here is derived from an EMBL/GenBank/DDBJ whole genome shotgun (WGS) entry which is preliminary data.</text>
</comment>
<sequence>MRRSRGGGCVCAPGVRTQCPTGADQVESDNPARRTDRDRLPPEAVELYGRITRHEPVTPEDGPVLARLRERGLVAVDADLPDIPIALDPQEAARRQLDADLREMAARAARMAAIPEDADELSVHFERAKWRSGRGSEFLTEPGLVNARIEHAISQAQGELLTAQPGGPRSRELLAIAMDRDSRALERGVSVRTLYRDSVRDDEATREWARVMTGKGAQFRTLIGPFQRCIIVDRRTAFISDHIVNSVPSHAAWHVLDRAAVAYMAEGFDQEWRRAEIWHGDPRASDVAAGARTTRLQREILRDTAAGIEQRITAQRLGIGLRTLSKEIGKLRELWQVSTLAELTYRWALSAERLIDDE</sequence>
<evidence type="ECO:0000256" key="1">
    <source>
        <dbReference type="SAM" id="MobiDB-lite"/>
    </source>
</evidence>
<dbReference type="Proteomes" id="UP001589887">
    <property type="component" value="Unassembled WGS sequence"/>
</dbReference>
<dbReference type="PANTHER" id="PTHR34293">
    <property type="entry name" value="HTH-TYPE TRANSCRIPTIONAL REGULATOR TRMBL2"/>
    <property type="match status" value="1"/>
</dbReference>
<evidence type="ECO:0000313" key="2">
    <source>
        <dbReference type="EMBL" id="MFC0843258.1"/>
    </source>
</evidence>